<sequence>MSLLDKVVDLVNTFNNLANRTNHMFDDLKAKINSVTLAIDEVDEKLKMEIAQRSNETNFLKSFAERNLALNENLQLAINTTLRNNSLLQQILANKLSKNTTLNSNESNEVNVVYEILKENLKTLFNYTELTANFTQKSFTIPYEASSNLLFLVRSDSGGRINYRSDNFETEAGHDYMLVVDGNELMMFTAKSPTLTSGLTSKTSSLLFYFHSDHDTVKNPIKIEYKEV</sequence>
<gene>
    <name evidence="1" type="ORF">B4U79_16897</name>
</gene>
<organism evidence="1 2">
    <name type="scientific">Dinothrombium tinctorium</name>
    <dbReference type="NCBI Taxonomy" id="1965070"/>
    <lineage>
        <taxon>Eukaryota</taxon>
        <taxon>Metazoa</taxon>
        <taxon>Ecdysozoa</taxon>
        <taxon>Arthropoda</taxon>
        <taxon>Chelicerata</taxon>
        <taxon>Arachnida</taxon>
        <taxon>Acari</taxon>
        <taxon>Acariformes</taxon>
        <taxon>Trombidiformes</taxon>
        <taxon>Prostigmata</taxon>
        <taxon>Anystina</taxon>
        <taxon>Parasitengona</taxon>
        <taxon>Trombidioidea</taxon>
        <taxon>Trombidiidae</taxon>
        <taxon>Dinothrombium</taxon>
    </lineage>
</organism>
<reference evidence="1 2" key="1">
    <citation type="journal article" date="2018" name="Gigascience">
        <title>Genomes of trombidid mites reveal novel predicted allergens and laterally-transferred genes associated with secondary metabolism.</title>
        <authorList>
            <person name="Dong X."/>
            <person name="Chaisiri K."/>
            <person name="Xia D."/>
            <person name="Armstrong S.D."/>
            <person name="Fang Y."/>
            <person name="Donnelly M.J."/>
            <person name="Kadowaki T."/>
            <person name="McGarry J.W."/>
            <person name="Darby A.C."/>
            <person name="Makepeace B.L."/>
        </authorList>
    </citation>
    <scope>NUCLEOTIDE SEQUENCE [LARGE SCALE GENOMIC DNA]</scope>
    <source>
        <strain evidence="1">UoL-WK</strain>
    </source>
</reference>
<comment type="caution">
    <text evidence="1">The sequence shown here is derived from an EMBL/GenBank/DDBJ whole genome shotgun (WGS) entry which is preliminary data.</text>
</comment>
<dbReference type="SUPFAM" id="SSF49854">
    <property type="entry name" value="Spermadhesin, CUB domain"/>
    <property type="match status" value="1"/>
</dbReference>
<accession>A0A3S3ND05</accession>
<name>A0A3S3ND05_9ACAR</name>
<evidence type="ECO:0000313" key="1">
    <source>
        <dbReference type="EMBL" id="RWS00285.1"/>
    </source>
</evidence>
<evidence type="ECO:0000313" key="2">
    <source>
        <dbReference type="Proteomes" id="UP000285301"/>
    </source>
</evidence>
<keyword evidence="2" id="KW-1185">Reference proteome</keyword>
<dbReference type="Proteomes" id="UP000285301">
    <property type="component" value="Unassembled WGS sequence"/>
</dbReference>
<dbReference type="Gene3D" id="2.60.120.290">
    <property type="entry name" value="Spermadhesin, CUB domain"/>
    <property type="match status" value="1"/>
</dbReference>
<proteinExistence type="predicted"/>
<protein>
    <submittedName>
        <fullName evidence="1">Uncharacterized protein</fullName>
    </submittedName>
</protein>
<dbReference type="EMBL" id="NCKU01011871">
    <property type="protein sequence ID" value="RWS00285.1"/>
    <property type="molecule type" value="Genomic_DNA"/>
</dbReference>
<dbReference type="AlphaFoldDB" id="A0A3S3ND05"/>
<dbReference type="InterPro" id="IPR035914">
    <property type="entry name" value="Sperma_CUB_dom_sf"/>
</dbReference>